<evidence type="ECO:0008006" key="7">
    <source>
        <dbReference type="Google" id="ProtNLM"/>
    </source>
</evidence>
<dbReference type="Pfam" id="PF07583">
    <property type="entry name" value="PSCyt2"/>
    <property type="match status" value="1"/>
</dbReference>
<evidence type="ECO:0000256" key="1">
    <source>
        <dbReference type="SAM" id="SignalP"/>
    </source>
</evidence>
<evidence type="ECO:0000259" key="3">
    <source>
        <dbReference type="Pfam" id="PF07587"/>
    </source>
</evidence>
<feature type="signal peptide" evidence="1">
    <location>
        <begin position="1"/>
        <end position="26"/>
    </location>
</feature>
<dbReference type="EMBL" id="JACHGW010000002">
    <property type="protein sequence ID" value="MBB6051122.1"/>
    <property type="molecule type" value="Genomic_DNA"/>
</dbReference>
<dbReference type="AlphaFoldDB" id="A0A7W9W7Z7"/>
<sequence length="660" mass="72877">MATLSPLSLGRAVLCLLGLLSCLAPARSQEPTKNPEEYWYRQVEPLLDRSCLKCHAGVRQQGGLDLRSLQTILRGGDQGPAVIPGKPDQSRLVQYVLPQPGPHMPPDPKKQLSADAITILKTWITLLPPTPAATTKNNTWVPAYLESYQRSLPSVGTPPPGQSPSATIDWYLQASWKADRITPARPTSDTAFARRVYLDLAGRIPSDTELKQFLGDYHGDKRAQLVSKLLASDDYVRHFREVFDTLLMGRRLGKNGAWNTYLEDTFRRNRPWDQVVRELLIARPSDGPARGATWFLAARNNNFQSIAEAVAPVAFGVKIGCAQCHNHPLAWEIEQRHYWGLVAAFNRGKNVDTGMGQAVAESAIGGFINFANLKKESQPAALVFLNGKSVAERVPATDEKEVDRPELYVVPPTPGRAAVPKFSRREALAEAVTHDNPLLARAFVNRIWAKLMGRGFVQPVDQIDSKHRASHPELLDWLAKDFERSGYDIKRLVTTIVLTRAYQLDTKVAGKTPPRPESFARALERPLSAEQLLHSLQVATGTKPDSPETEKLESGFITAFPELMPDTYNPSLQQALFLTNSPLVDRLLKPAPGNATAALAALPTPEARVRAAFQLAFARLPDPTELVQCKALLTTTPSAERGVQNLLWALLTSAEFQVNH</sequence>
<gene>
    <name evidence="5" type="ORF">HNQ39_002913</name>
</gene>
<feature type="domain" description="Cytochrome C Planctomycete-type" evidence="4">
    <location>
        <begin position="51"/>
        <end position="107"/>
    </location>
</feature>
<evidence type="ECO:0000259" key="2">
    <source>
        <dbReference type="Pfam" id="PF07583"/>
    </source>
</evidence>
<protein>
    <recommendedName>
        <fullName evidence="7">Planctomycete cytochrome C</fullName>
    </recommendedName>
</protein>
<dbReference type="InterPro" id="IPR022655">
    <property type="entry name" value="DUF1553"/>
</dbReference>
<keyword evidence="6" id="KW-1185">Reference proteome</keyword>
<feature type="domain" description="DUF1549" evidence="2">
    <location>
        <begin position="168"/>
        <end position="347"/>
    </location>
</feature>
<proteinExistence type="predicted"/>
<name>A0A7W9W7Z7_ARMRO</name>
<dbReference type="Proteomes" id="UP000520814">
    <property type="component" value="Unassembled WGS sequence"/>
</dbReference>
<dbReference type="Pfam" id="PF07635">
    <property type="entry name" value="PSCyt1"/>
    <property type="match status" value="1"/>
</dbReference>
<dbReference type="InterPro" id="IPR011429">
    <property type="entry name" value="Cyt_c_Planctomycete-type"/>
</dbReference>
<reference evidence="5 6" key="1">
    <citation type="submission" date="2020-08" db="EMBL/GenBank/DDBJ databases">
        <title>Genomic Encyclopedia of Type Strains, Phase IV (KMG-IV): sequencing the most valuable type-strain genomes for metagenomic binning, comparative biology and taxonomic classification.</title>
        <authorList>
            <person name="Goeker M."/>
        </authorList>
    </citation>
    <scope>NUCLEOTIDE SEQUENCE [LARGE SCALE GENOMIC DNA]</scope>
    <source>
        <strain evidence="5 6">DSM 23562</strain>
    </source>
</reference>
<accession>A0A7W9W7Z7</accession>
<evidence type="ECO:0000313" key="5">
    <source>
        <dbReference type="EMBL" id="MBB6051122.1"/>
    </source>
</evidence>
<dbReference type="Pfam" id="PF07587">
    <property type="entry name" value="PSD1"/>
    <property type="match status" value="1"/>
</dbReference>
<dbReference type="PANTHER" id="PTHR35889:SF3">
    <property type="entry name" value="F-BOX DOMAIN-CONTAINING PROTEIN"/>
    <property type="match status" value="1"/>
</dbReference>
<feature type="chain" id="PRO_5030911271" description="Planctomycete cytochrome C" evidence="1">
    <location>
        <begin position="27"/>
        <end position="660"/>
    </location>
</feature>
<keyword evidence="1" id="KW-0732">Signal</keyword>
<evidence type="ECO:0000313" key="6">
    <source>
        <dbReference type="Proteomes" id="UP000520814"/>
    </source>
</evidence>
<feature type="domain" description="DUF1553" evidence="3">
    <location>
        <begin position="424"/>
        <end position="543"/>
    </location>
</feature>
<comment type="caution">
    <text evidence="5">The sequence shown here is derived from an EMBL/GenBank/DDBJ whole genome shotgun (WGS) entry which is preliminary data.</text>
</comment>
<evidence type="ECO:0000259" key="4">
    <source>
        <dbReference type="Pfam" id="PF07635"/>
    </source>
</evidence>
<dbReference type="PANTHER" id="PTHR35889">
    <property type="entry name" value="CYCLOINULO-OLIGOSACCHARIDE FRUCTANOTRANSFERASE-RELATED"/>
    <property type="match status" value="1"/>
</dbReference>
<dbReference type="InterPro" id="IPR011444">
    <property type="entry name" value="DUF1549"/>
</dbReference>
<dbReference type="RefSeq" id="WP_184197345.1">
    <property type="nucleotide sequence ID" value="NZ_JACHGW010000002.1"/>
</dbReference>
<organism evidence="5 6">
    <name type="scientific">Armatimonas rosea</name>
    <dbReference type="NCBI Taxonomy" id="685828"/>
    <lineage>
        <taxon>Bacteria</taxon>
        <taxon>Bacillati</taxon>
        <taxon>Armatimonadota</taxon>
        <taxon>Armatimonadia</taxon>
        <taxon>Armatimonadales</taxon>
        <taxon>Armatimonadaceae</taxon>
        <taxon>Armatimonas</taxon>
    </lineage>
</organism>